<accession>A0A1I8PB94</accession>
<organism evidence="2 3">
    <name type="scientific">Stomoxys calcitrans</name>
    <name type="common">Stable fly</name>
    <name type="synonym">Conops calcitrans</name>
    <dbReference type="NCBI Taxonomy" id="35570"/>
    <lineage>
        <taxon>Eukaryota</taxon>
        <taxon>Metazoa</taxon>
        <taxon>Ecdysozoa</taxon>
        <taxon>Arthropoda</taxon>
        <taxon>Hexapoda</taxon>
        <taxon>Insecta</taxon>
        <taxon>Pterygota</taxon>
        <taxon>Neoptera</taxon>
        <taxon>Endopterygota</taxon>
        <taxon>Diptera</taxon>
        <taxon>Brachycera</taxon>
        <taxon>Muscomorpha</taxon>
        <taxon>Muscoidea</taxon>
        <taxon>Muscidae</taxon>
        <taxon>Stomoxys</taxon>
    </lineage>
</organism>
<keyword evidence="3" id="KW-1185">Reference proteome</keyword>
<sequence length="292" mass="33630">MADTSYTKFALLPEPSKFKINTQFFSPHDLNLFVESLETIQRLTIFKEERKENEKASKLAKSSRRFTTLTRIHSESHLDRSSPEELEYEPVMHLENKKVPSTPDSQRSQYDESYFSAPNSVESSPRNSVIYNSAAINKDSSDSLLSVTISTDSEESGVFPIGHSSQELYEAHDNSPIRPRSKLITKRRSLSTRSRLIGLVLKKECAKTPCVQLISCRPLDEYETLEMYEQEQQQQHKAQQLLLAHEQQAENEKLSRFSTLHMRKKSRQAFNCGDATTTEERFLDKALRYLTL</sequence>
<name>A0A1I8PB94_STOCA</name>
<dbReference type="EnsemblMetazoa" id="SCAU006496-RA">
    <property type="protein sequence ID" value="SCAU006496-PA"/>
    <property type="gene ID" value="SCAU006496"/>
</dbReference>
<evidence type="ECO:0000313" key="2">
    <source>
        <dbReference type="EnsemblMetazoa" id="SCAU006496-PA"/>
    </source>
</evidence>
<reference evidence="2" key="1">
    <citation type="submission" date="2020-05" db="UniProtKB">
        <authorList>
            <consortium name="EnsemblMetazoa"/>
        </authorList>
    </citation>
    <scope>IDENTIFICATION</scope>
    <source>
        <strain evidence="2">USDA</strain>
    </source>
</reference>
<gene>
    <name evidence="2" type="primary">106083191</name>
</gene>
<dbReference type="VEuPathDB" id="VectorBase:SCAU006496"/>
<evidence type="ECO:0000313" key="3">
    <source>
        <dbReference type="Proteomes" id="UP000095300"/>
    </source>
</evidence>
<feature type="compositionally biased region" description="Polar residues" evidence="1">
    <location>
        <begin position="116"/>
        <end position="125"/>
    </location>
</feature>
<feature type="region of interest" description="Disordered" evidence="1">
    <location>
        <begin position="93"/>
        <end position="125"/>
    </location>
</feature>
<proteinExistence type="predicted"/>
<dbReference type="AlphaFoldDB" id="A0A1I8PB94"/>
<dbReference type="Proteomes" id="UP000095300">
    <property type="component" value="Unassembled WGS sequence"/>
</dbReference>
<evidence type="ECO:0000256" key="1">
    <source>
        <dbReference type="SAM" id="MobiDB-lite"/>
    </source>
</evidence>
<protein>
    <submittedName>
        <fullName evidence="2">Uncharacterized protein</fullName>
    </submittedName>
</protein>